<comment type="caution">
    <text evidence="1">The sequence shown here is derived from an EMBL/GenBank/DDBJ whole genome shotgun (WGS) entry which is preliminary data.</text>
</comment>
<dbReference type="AlphaFoldDB" id="A0A9X2W9U7"/>
<dbReference type="EMBL" id="JALHAP010000082">
    <property type="protein sequence ID" value="MCT4703763.1"/>
    <property type="molecule type" value="Genomic_DNA"/>
</dbReference>
<gene>
    <name evidence="1" type="ORF">MUA00_18455</name>
</gene>
<reference evidence="1" key="1">
    <citation type="submission" date="2022-03" db="EMBL/GenBank/DDBJ databases">
        <title>Proposal of a novel genus Dryocolo and two novel species.</title>
        <authorList>
            <person name="Maddock D.W."/>
            <person name="Brady C.L."/>
            <person name="Denman S."/>
            <person name="Arnold D."/>
        </authorList>
    </citation>
    <scope>NUCLEOTIDE SEQUENCE</scope>
    <source>
        <strain evidence="1">H6W4</strain>
    </source>
</reference>
<sequence>MPTVYFYLLLASGYGSNVSWNVTPMPDMEICKLTLEEVVKGISPDLNYGSVPAPSGAKCIEITRGSDEAVSNN</sequence>
<dbReference type="RefSeq" id="WP_271124450.1">
    <property type="nucleotide sequence ID" value="NZ_JALHAN010000069.1"/>
</dbReference>
<accession>A0A9X2W9U7</accession>
<keyword evidence="2" id="KW-1185">Reference proteome</keyword>
<evidence type="ECO:0000313" key="2">
    <source>
        <dbReference type="Proteomes" id="UP001150641"/>
    </source>
</evidence>
<organism evidence="1 2">
    <name type="scientific">Dryocola boscaweniae</name>
    <dbReference type="NCBI Taxonomy" id="2925397"/>
    <lineage>
        <taxon>Bacteria</taxon>
        <taxon>Pseudomonadati</taxon>
        <taxon>Pseudomonadota</taxon>
        <taxon>Gammaproteobacteria</taxon>
        <taxon>Enterobacterales</taxon>
        <taxon>Enterobacteriaceae</taxon>
        <taxon>Dryocola</taxon>
    </lineage>
</organism>
<evidence type="ECO:0000313" key="1">
    <source>
        <dbReference type="EMBL" id="MCT4703763.1"/>
    </source>
</evidence>
<dbReference type="Proteomes" id="UP001150641">
    <property type="component" value="Unassembled WGS sequence"/>
</dbReference>
<name>A0A9X2W9U7_9ENTR</name>
<protein>
    <submittedName>
        <fullName evidence="1">Uncharacterized protein</fullName>
    </submittedName>
</protein>
<proteinExistence type="predicted"/>